<gene>
    <name evidence="1" type="ORF">NTJ_04408</name>
</gene>
<protein>
    <submittedName>
        <fullName evidence="1">Uncharacterized protein</fullName>
    </submittedName>
</protein>
<sequence length="127" mass="14416">MEAARGKFEGNSDSLRGIFRPAPWQHCASPGIHLIPQFRSPINRSVFHLYSFRRRNYRLSRRMSREIGALENVKDTSEPGGVSWPKSRRRANSHLRRAAPVSSPCLVYLLLPSPFSYSSPIFCLNGS</sequence>
<organism evidence="1 2">
    <name type="scientific">Nesidiocoris tenuis</name>
    <dbReference type="NCBI Taxonomy" id="355587"/>
    <lineage>
        <taxon>Eukaryota</taxon>
        <taxon>Metazoa</taxon>
        <taxon>Ecdysozoa</taxon>
        <taxon>Arthropoda</taxon>
        <taxon>Hexapoda</taxon>
        <taxon>Insecta</taxon>
        <taxon>Pterygota</taxon>
        <taxon>Neoptera</taxon>
        <taxon>Paraneoptera</taxon>
        <taxon>Hemiptera</taxon>
        <taxon>Heteroptera</taxon>
        <taxon>Panheteroptera</taxon>
        <taxon>Cimicomorpha</taxon>
        <taxon>Miridae</taxon>
        <taxon>Dicyphina</taxon>
        <taxon>Nesidiocoris</taxon>
    </lineage>
</organism>
<name>A0ABN7AH60_9HEMI</name>
<evidence type="ECO:0000313" key="1">
    <source>
        <dbReference type="EMBL" id="BES91600.1"/>
    </source>
</evidence>
<accession>A0ABN7AH60</accession>
<evidence type="ECO:0000313" key="2">
    <source>
        <dbReference type="Proteomes" id="UP001307889"/>
    </source>
</evidence>
<dbReference type="Proteomes" id="UP001307889">
    <property type="component" value="Chromosome 3"/>
</dbReference>
<reference evidence="1 2" key="1">
    <citation type="submission" date="2023-09" db="EMBL/GenBank/DDBJ databases">
        <title>Nesidiocoris tenuis whole genome shotgun sequence.</title>
        <authorList>
            <person name="Shibata T."/>
            <person name="Shimoda M."/>
            <person name="Kobayashi T."/>
            <person name="Uehara T."/>
        </authorList>
    </citation>
    <scope>NUCLEOTIDE SEQUENCE [LARGE SCALE GENOMIC DNA]</scope>
    <source>
        <strain evidence="1 2">Japan</strain>
    </source>
</reference>
<dbReference type="EMBL" id="AP028911">
    <property type="protein sequence ID" value="BES91600.1"/>
    <property type="molecule type" value="Genomic_DNA"/>
</dbReference>
<keyword evidence="2" id="KW-1185">Reference proteome</keyword>
<proteinExistence type="predicted"/>